<evidence type="ECO:0000256" key="1">
    <source>
        <dbReference type="ARBA" id="ARBA00022741"/>
    </source>
</evidence>
<dbReference type="PANTHER" id="PTHR47957:SF3">
    <property type="entry name" value="ATP-DEPENDENT HELICASE HRQ1"/>
    <property type="match status" value="1"/>
</dbReference>
<feature type="domain" description="Helicase C-terminal" evidence="5">
    <location>
        <begin position="741"/>
        <end position="899"/>
    </location>
</feature>
<organism evidence="6 7">
    <name type="scientific">Citrus unshiu</name>
    <name type="common">Satsuma mandarin</name>
    <name type="synonym">Citrus nobilis var. unshiu</name>
    <dbReference type="NCBI Taxonomy" id="55188"/>
    <lineage>
        <taxon>Eukaryota</taxon>
        <taxon>Viridiplantae</taxon>
        <taxon>Streptophyta</taxon>
        <taxon>Embryophyta</taxon>
        <taxon>Tracheophyta</taxon>
        <taxon>Spermatophyta</taxon>
        <taxon>Magnoliopsida</taxon>
        <taxon>eudicotyledons</taxon>
        <taxon>Gunneridae</taxon>
        <taxon>Pentapetalae</taxon>
        <taxon>rosids</taxon>
        <taxon>malvids</taxon>
        <taxon>Sapindales</taxon>
        <taxon>Rutaceae</taxon>
        <taxon>Aurantioideae</taxon>
        <taxon>Citrus</taxon>
    </lineage>
</organism>
<dbReference type="Gene3D" id="3.40.50.300">
    <property type="entry name" value="P-loop containing nucleotide triphosphate hydrolases"/>
    <property type="match status" value="2"/>
</dbReference>
<keyword evidence="7" id="KW-1185">Reference proteome</keyword>
<dbReference type="PANTHER" id="PTHR47957">
    <property type="entry name" value="ATP-DEPENDENT HELICASE HRQ1"/>
    <property type="match status" value="1"/>
</dbReference>
<dbReference type="GO" id="GO:0005524">
    <property type="term" value="F:ATP binding"/>
    <property type="evidence" value="ECO:0007669"/>
    <property type="project" value="UniProtKB-KW"/>
</dbReference>
<keyword evidence="1" id="KW-0547">Nucleotide-binding</keyword>
<evidence type="ECO:0000256" key="2">
    <source>
        <dbReference type="ARBA" id="ARBA00022840"/>
    </source>
</evidence>
<accession>A0A2H5QJP3</accession>
<dbReference type="InterPro" id="IPR027417">
    <property type="entry name" value="P-loop_NTPase"/>
</dbReference>
<evidence type="ECO:0000256" key="3">
    <source>
        <dbReference type="SAM" id="MobiDB-lite"/>
    </source>
</evidence>
<dbReference type="SMART" id="SM00487">
    <property type="entry name" value="DEXDc"/>
    <property type="match status" value="1"/>
</dbReference>
<protein>
    <submittedName>
        <fullName evidence="6">Uncharacterized protein</fullName>
    </submittedName>
</protein>
<dbReference type="PROSITE" id="PS51194">
    <property type="entry name" value="HELICASE_CTER"/>
    <property type="match status" value="1"/>
</dbReference>
<dbReference type="CDD" id="cd17923">
    <property type="entry name" value="DEXHc_Hrq1-like"/>
    <property type="match status" value="1"/>
</dbReference>
<dbReference type="InterPro" id="IPR055227">
    <property type="entry name" value="HRQ1_WHD"/>
</dbReference>
<evidence type="ECO:0000313" key="6">
    <source>
        <dbReference type="EMBL" id="GAY64842.1"/>
    </source>
</evidence>
<dbReference type="Pfam" id="PF09369">
    <property type="entry name" value="MZB"/>
    <property type="match status" value="1"/>
</dbReference>
<sequence>MEERERKIEVRSLTGETTTVTMSSGKTVHDLKLLLKLNFPPASASPNFHLFFKGVKMSVLSQVSNFPTAPGEFLVLIPYSKKEKPQIEKTGLFETCSDYAKETLISNKFADSTYSDMMQEFSSLHEEESNSVNNDKPECNNAYSMPFGCISSDPLETKRKRGAECDDQGGRPYDFLWSVMRSTSKNALEGQNCEKFVEVLESVNCLSDPYSGKCMLLREASRRSTGREMNKSSGDNSSCLCPVWLKKIVEAFAFVSIFSAHLQLRREKVILSHVKGALNQLEKFGVRVGIEDIENLAVLCPKVVQFANDDMESKNHDDSIVIINVSTEERDKVEDNLGSGQKAISLSKIFNAMKKRERSFKTNLWEAVNLLMCKLQKRVMSLSVEDLLTYVKERSTDVRGNEVKRARRSQSSTSSSHSFQRRCSDKSQLLPLEMVEHLRKGIGSQGQMVHVEDISARKAVLVEIPDALSDNTKSALKSTGISKLYSHQAESIMASLAGKNVVVATMTSSGKSLCYNLPVLEALSHDLSSSALYMFPTKALAQDQLRALVAMTKAFDASIDVGVYDGDTSQKDRMWLRDNARLLITNPDMLHMSILPYHGQFSRILSNLRLIAFSLVTMEVYLIFLFIRFVVIDEAHAYKGAFGCHTALILRRLRRLCSHVYGSDPSFVFSTATSANPREHCLELANLSTLELIQNDGSPCAQKLFVLWNPTSCLRSVLNKSQTDMDDTRNAANKTSSPISEVSYLFAEMVQHGLRCIAFCRSRKLCELVLSYTREILEETAPHLVDSICVYRAGYVAEDRRRIERDFFGGKLCGVAATNALELGIDVGHIDVTLHLGFPGSIASLWQQAGRSGRRERPSLAVYVAFEGPLDQYFMKYPEKLFKSPIECCHIDAQNHKVLEQHLVCAALEHPLSLIYDEKYFGSGLSSAITTLKNRGYLSSDPSLDSSAKIFEYIGHEKMPSHTISIRAIESERYEVIDMQSNEVLEEIEESKAFFQVYEGAVYMHQGHTYLVKELNLSSKIALCQKADLKYFTKTRDYTDIHVSGGNNAYATKISKDQLTKTTAQALACTVTTTWFGFYRLWRGSGIIFDTVELYLPKYSYESQAVWIQVPQSVKAVVEQNFSFRSGLHAASHALLHVVPIYVRCNFSDLAPECPNPHDSRYFPERILLYDRHPGGTGVSKQIQPYFTELLVAALELVTSCRCLGESGCPNCVQNLDCHEYNELIHKEAAIMIIKVLP</sequence>
<dbReference type="Pfam" id="PF00271">
    <property type="entry name" value="Helicase_C"/>
    <property type="match status" value="1"/>
</dbReference>
<dbReference type="InterPro" id="IPR001650">
    <property type="entry name" value="Helicase_C-like"/>
</dbReference>
<evidence type="ECO:0000313" key="7">
    <source>
        <dbReference type="Proteomes" id="UP000236630"/>
    </source>
</evidence>
<dbReference type="InterPro" id="IPR011545">
    <property type="entry name" value="DEAD/DEAH_box_helicase_dom"/>
</dbReference>
<evidence type="ECO:0000259" key="5">
    <source>
        <dbReference type="PROSITE" id="PS51194"/>
    </source>
</evidence>
<dbReference type="Proteomes" id="UP000236630">
    <property type="component" value="Unassembled WGS sequence"/>
</dbReference>
<dbReference type="PROSITE" id="PS51192">
    <property type="entry name" value="HELICASE_ATP_BIND_1"/>
    <property type="match status" value="1"/>
</dbReference>
<gene>
    <name evidence="6" type="ORF">CUMW_236630</name>
</gene>
<dbReference type="EMBL" id="BDQV01000432">
    <property type="protein sequence ID" value="GAY64842.1"/>
    <property type="molecule type" value="Genomic_DNA"/>
</dbReference>
<feature type="region of interest" description="Disordered" evidence="3">
    <location>
        <begin position="398"/>
        <end position="424"/>
    </location>
</feature>
<comment type="caution">
    <text evidence="6">The sequence shown here is derived from an EMBL/GenBank/DDBJ whole genome shotgun (WGS) entry which is preliminary data.</text>
</comment>
<dbReference type="GO" id="GO:0036297">
    <property type="term" value="P:interstrand cross-link repair"/>
    <property type="evidence" value="ECO:0007669"/>
    <property type="project" value="TreeGrafter"/>
</dbReference>
<dbReference type="GO" id="GO:0005634">
    <property type="term" value="C:nucleus"/>
    <property type="evidence" value="ECO:0007669"/>
    <property type="project" value="TreeGrafter"/>
</dbReference>
<dbReference type="FunFam" id="3.40.50.300:FF:001137">
    <property type="entry name" value="DEAD/DEAH box helicase"/>
    <property type="match status" value="1"/>
</dbReference>
<proteinExistence type="predicted"/>
<name>A0A2H5QJP3_CITUN</name>
<reference evidence="6 7" key="1">
    <citation type="journal article" date="2017" name="Front. Genet.">
        <title>Draft sequencing of the heterozygous diploid genome of Satsuma (Citrus unshiu Marc.) using a hybrid assembly approach.</title>
        <authorList>
            <person name="Shimizu T."/>
            <person name="Tanizawa Y."/>
            <person name="Mochizuki T."/>
            <person name="Nagasaki H."/>
            <person name="Yoshioka T."/>
            <person name="Toyoda A."/>
            <person name="Fujiyama A."/>
            <person name="Kaminuma E."/>
            <person name="Nakamura Y."/>
        </authorList>
    </citation>
    <scope>NUCLEOTIDE SEQUENCE [LARGE SCALE GENOMIC DNA]</scope>
    <source>
        <strain evidence="7">cv. Miyagawa wase</strain>
    </source>
</reference>
<dbReference type="SMART" id="SM00490">
    <property type="entry name" value="HELICc"/>
    <property type="match status" value="1"/>
</dbReference>
<dbReference type="STRING" id="55188.A0A2H5QJP3"/>
<dbReference type="InterPro" id="IPR018973">
    <property type="entry name" value="MZB"/>
</dbReference>
<dbReference type="Pfam" id="PF00270">
    <property type="entry name" value="DEAD"/>
    <property type="match status" value="1"/>
</dbReference>
<dbReference type="GO" id="GO:0003676">
    <property type="term" value="F:nucleic acid binding"/>
    <property type="evidence" value="ECO:0007669"/>
    <property type="project" value="InterPro"/>
</dbReference>
<dbReference type="AlphaFoldDB" id="A0A2H5QJP3"/>
<dbReference type="SUPFAM" id="SSF52540">
    <property type="entry name" value="P-loop containing nucleoside triphosphate hydrolases"/>
    <property type="match status" value="1"/>
</dbReference>
<feature type="compositionally biased region" description="Low complexity" evidence="3">
    <location>
        <begin position="409"/>
        <end position="418"/>
    </location>
</feature>
<evidence type="ECO:0000259" key="4">
    <source>
        <dbReference type="PROSITE" id="PS51192"/>
    </source>
</evidence>
<dbReference type="InterPro" id="IPR014001">
    <property type="entry name" value="Helicase_ATP-bd"/>
</dbReference>
<dbReference type="Pfam" id="PF22982">
    <property type="entry name" value="WHD_HRQ1"/>
    <property type="match status" value="1"/>
</dbReference>
<dbReference type="CDD" id="cd18797">
    <property type="entry name" value="SF2_C_Hrq"/>
    <property type="match status" value="1"/>
</dbReference>
<dbReference type="GO" id="GO:0006289">
    <property type="term" value="P:nucleotide-excision repair"/>
    <property type="evidence" value="ECO:0007669"/>
    <property type="project" value="TreeGrafter"/>
</dbReference>
<dbReference type="GO" id="GO:0043138">
    <property type="term" value="F:3'-5' DNA helicase activity"/>
    <property type="evidence" value="ECO:0007669"/>
    <property type="project" value="TreeGrafter"/>
</dbReference>
<feature type="domain" description="Helicase ATP-binding" evidence="4">
    <location>
        <begin position="492"/>
        <end position="692"/>
    </location>
</feature>
<keyword evidence="2" id="KW-0067">ATP-binding</keyword>